<evidence type="ECO:0000256" key="1">
    <source>
        <dbReference type="ARBA" id="ARBA00022617"/>
    </source>
</evidence>
<dbReference type="AlphaFoldDB" id="A0A0J1BJ94"/>
<dbReference type="InterPro" id="IPR009056">
    <property type="entry name" value="Cyt_c-like_dom"/>
</dbReference>
<dbReference type="SUPFAM" id="SSF46626">
    <property type="entry name" value="Cytochrome c"/>
    <property type="match status" value="2"/>
</dbReference>
<name>A0A0J1BJ94_RHOIS</name>
<feature type="domain" description="Cytochrome c" evidence="6">
    <location>
        <begin position="149"/>
        <end position="248"/>
    </location>
</feature>
<evidence type="ECO:0000256" key="3">
    <source>
        <dbReference type="ARBA" id="ARBA00023004"/>
    </source>
</evidence>
<dbReference type="Pfam" id="PF00034">
    <property type="entry name" value="Cytochrom_C"/>
    <property type="match status" value="2"/>
</dbReference>
<evidence type="ECO:0000313" key="8">
    <source>
        <dbReference type="Proteomes" id="UP000036367"/>
    </source>
</evidence>
<evidence type="ECO:0000256" key="2">
    <source>
        <dbReference type="ARBA" id="ARBA00022723"/>
    </source>
</evidence>
<dbReference type="STRING" id="595434.RISK_001347"/>
<organism evidence="7 8">
    <name type="scientific">Rhodopirellula islandica</name>
    <dbReference type="NCBI Taxonomy" id="595434"/>
    <lineage>
        <taxon>Bacteria</taxon>
        <taxon>Pseudomonadati</taxon>
        <taxon>Planctomycetota</taxon>
        <taxon>Planctomycetia</taxon>
        <taxon>Pirellulales</taxon>
        <taxon>Pirellulaceae</taxon>
        <taxon>Rhodopirellula</taxon>
    </lineage>
</organism>
<gene>
    <name evidence="7" type="ORF">RISK_001347</name>
</gene>
<evidence type="ECO:0000256" key="5">
    <source>
        <dbReference type="SAM" id="MobiDB-lite"/>
    </source>
</evidence>
<accession>A0A0J1BJ94</accession>
<reference evidence="7" key="1">
    <citation type="submission" date="2015-05" db="EMBL/GenBank/DDBJ databases">
        <title>Permanent draft genome of Rhodopirellula islandicus K833.</title>
        <authorList>
            <person name="Kizina J."/>
            <person name="Richter M."/>
            <person name="Glockner F.O."/>
            <person name="Harder J."/>
        </authorList>
    </citation>
    <scope>NUCLEOTIDE SEQUENCE [LARGE SCALE GENOMIC DNA]</scope>
    <source>
        <strain evidence="7">K833</strain>
    </source>
</reference>
<dbReference type="GO" id="GO:0046872">
    <property type="term" value="F:metal ion binding"/>
    <property type="evidence" value="ECO:0007669"/>
    <property type="project" value="UniProtKB-KW"/>
</dbReference>
<sequence>MGGLGETLDRVFSDCWRAGGLPHPVFLRLFIRLAPWSKCVPIWGFALFSSARIPSLFRPHSRLWLLAAACCLPVAVGCNDSEMEFESNRVHAMALERSRDLPTEAALADVELVLAELFGTPAEPAWPADRLTADQRALVSLERLQQASGSVESDAENVHRGLYTEHCVICHGVSGSGAGPASMYQWPYPRDFRAGVFKWKSTQRDAKPTRDDLRRLLVNGIPGTPMPSFMTVTPSDREALIDYLIYLSIRGEVERQLLALAIDDLGYEDTPPTDDLRLRVTVTEQANLGRNEAGEIVFTDLTQSSRDAKPQAPDEGNQPESTAVEPTEGELAVEEILQAVASEWVQPQASPVPPEQIPHAADELHASIARGAKLFSGQVANCAGCHGPAGQGGLPLNDLDDWTKEFTTRIGITPTDADAVKPFRKAGALPPRIIEPRRLAGGVLRGGDDPETLFRRIQHGIAGTPMPGIELSESATGATGLTPGDVWDLVHYVQSLVQPTPKPSVRVVDDENPSAAVETGVSL</sequence>
<keyword evidence="1 4" id="KW-0349">Heme</keyword>
<comment type="caution">
    <text evidence="7">The sequence shown here is derived from an EMBL/GenBank/DDBJ whole genome shotgun (WGS) entry which is preliminary data.</text>
</comment>
<dbReference type="GO" id="GO:0020037">
    <property type="term" value="F:heme binding"/>
    <property type="evidence" value="ECO:0007669"/>
    <property type="project" value="InterPro"/>
</dbReference>
<evidence type="ECO:0000256" key="4">
    <source>
        <dbReference type="PROSITE-ProRule" id="PRU00433"/>
    </source>
</evidence>
<feature type="domain" description="Cytochrome c" evidence="6">
    <location>
        <begin position="366"/>
        <end position="497"/>
    </location>
</feature>
<keyword evidence="3 4" id="KW-0408">Iron</keyword>
<keyword evidence="2 4" id="KW-0479">Metal-binding</keyword>
<dbReference type="Proteomes" id="UP000036367">
    <property type="component" value="Unassembled WGS sequence"/>
</dbReference>
<dbReference type="GO" id="GO:0009055">
    <property type="term" value="F:electron transfer activity"/>
    <property type="evidence" value="ECO:0007669"/>
    <property type="project" value="InterPro"/>
</dbReference>
<dbReference type="PATRIC" id="fig|595434.4.peg.1293"/>
<keyword evidence="8" id="KW-1185">Reference proteome</keyword>
<dbReference type="PROSITE" id="PS51007">
    <property type="entry name" value="CYTC"/>
    <property type="match status" value="2"/>
</dbReference>
<dbReference type="InterPro" id="IPR036909">
    <property type="entry name" value="Cyt_c-like_dom_sf"/>
</dbReference>
<evidence type="ECO:0000259" key="6">
    <source>
        <dbReference type="PROSITE" id="PS51007"/>
    </source>
</evidence>
<dbReference type="EMBL" id="LECT01000014">
    <property type="protein sequence ID" value="KLU06592.1"/>
    <property type="molecule type" value="Genomic_DNA"/>
</dbReference>
<dbReference type="Gene3D" id="1.10.760.10">
    <property type="entry name" value="Cytochrome c-like domain"/>
    <property type="match status" value="2"/>
</dbReference>
<protein>
    <submittedName>
        <fullName evidence="7">Cytochrome c class I</fullName>
    </submittedName>
</protein>
<feature type="region of interest" description="Disordered" evidence="5">
    <location>
        <begin position="298"/>
        <end position="329"/>
    </location>
</feature>
<proteinExistence type="predicted"/>
<evidence type="ECO:0000313" key="7">
    <source>
        <dbReference type="EMBL" id="KLU06592.1"/>
    </source>
</evidence>